<evidence type="ECO:0000256" key="1">
    <source>
        <dbReference type="SAM" id="SignalP"/>
    </source>
</evidence>
<gene>
    <name evidence="3" type="ORF">SNE25_00525</name>
</gene>
<keyword evidence="1" id="KW-0732">Signal</keyword>
<dbReference type="Pfam" id="PF20041">
    <property type="entry name" value="DUF6443"/>
    <property type="match status" value="1"/>
</dbReference>
<dbReference type="EMBL" id="CP139558">
    <property type="protein sequence ID" value="WPU94009.1"/>
    <property type="molecule type" value="Genomic_DNA"/>
</dbReference>
<dbReference type="PANTHER" id="PTHR32305">
    <property type="match status" value="1"/>
</dbReference>
<evidence type="ECO:0000259" key="2">
    <source>
        <dbReference type="Pfam" id="PF20041"/>
    </source>
</evidence>
<sequence>MKNIKSLFIAFSFMLLAFSLQAQTQVTAPMTSTPAAGSYFSYSSITLSPGFSFMAAAGSSLSLYIANPDCQKLANSFNQNQNYIVTSVPRVGGMRTVGSTPNSGDFANRTTCELMQSVQYFDGLGRPLQTVQVKGSPANKDVVQPMVYDQFGRETQKYLPYAAQGTADGSYKSSAISDQAAFYNLPPATSGVSRIDYPSAGTNFEPSPLNRVVEQGAPGIPWQLSNSGVSGGGHTVKIAYGTNGGTDVPLWSVNTTGNGLSGGNTNYDAGQLYVTTTTDENGNNTIEYKDKEGHVVCKKAQGPAGYLATQYVYDDLGNLAYVLPPLPAGTTYLASLPETNAIFTGYAYGYHYDERNRLIEKKVPGKGWEFMVYNKLDQVIFSQDANQRTQSPQVWTFTQYDAMGRVAITGIWSSGGASGSAADTNIPSPSRELRQWLVNWANGRTVFWLTPDNTTATGYGIQSPQGQLLTVNYYDDYTFPGNPYTAAATGTITNPTGLLTATKTTILNADGTYGPMLWTIHRYDAKGREQQTFKQHYLGRTASPYNYDEINNTYNNITSELTDSKREHYTKNAGNTDKVKGVTVLNTYVYDHMGRKIQTKEQIDNNPQVVLSQTDYNEIGQVDAKHLHAPNGTTAFLQDINYTYNERGWLSKINDPSVALNSKQLFAEQLNYNQAPAGVLPQFNGNITEQIYNAGISGKQNVKYSYDALNRLTDGISSATFSEKSIGYDNLGNIKKLTRGTSPEYSYNYTGNQLQTVTGLTGSTYTYDPNGNMRHDGRNNRDVSYNVLNLPRSVTGSPAISYVYDAAGEKLRKVSGTTATDYIGGIQYTTTGSGAPNLDFIQTEEGRANKSGTNYVYEYTLTDHLGNNRVTFDQTGGKVGEDDYYPFGMNVHRQINAGNKYLYNKKELQEELNQYDYGARFYDPVIGRFTTVDPELEKYEKWSPYSYVLNNPIRNIDPQGDTVRLDPHASEQFKKDYATARAYLHEHGQDEEVTQLENSTAIYTIKETEDTNGYFKPNQDSDGKLLPGGTISWNPTTGEQDINGTSISPTTAINHEFAHGAGYDSDPKAYMERRKTDDPKYNNKEEKRVIEGNEQRTARGLGEIRKDQITRDSHSFKTPIFVTSPISNKGTPIMRMYHMKEIKIVAPKKNKE</sequence>
<evidence type="ECO:0000313" key="4">
    <source>
        <dbReference type="Proteomes" id="UP001324380"/>
    </source>
</evidence>
<feature type="signal peptide" evidence="1">
    <location>
        <begin position="1"/>
        <end position="22"/>
    </location>
</feature>
<proteinExistence type="predicted"/>
<protein>
    <submittedName>
        <fullName evidence="3">DUF6443 domain-containing protein</fullName>
    </submittedName>
</protein>
<dbReference type="Proteomes" id="UP001324380">
    <property type="component" value="Chromosome"/>
</dbReference>
<dbReference type="InterPro" id="IPR050708">
    <property type="entry name" value="T6SS_VgrG/RHS"/>
</dbReference>
<dbReference type="PANTHER" id="PTHR32305:SF15">
    <property type="entry name" value="PROTEIN RHSA-RELATED"/>
    <property type="match status" value="1"/>
</dbReference>
<dbReference type="InterPro" id="IPR022385">
    <property type="entry name" value="Rhs_assc_core"/>
</dbReference>
<dbReference type="NCBIfam" id="TIGR03696">
    <property type="entry name" value="Rhs_assc_core"/>
    <property type="match status" value="1"/>
</dbReference>
<feature type="chain" id="PRO_5045820171" evidence="1">
    <location>
        <begin position="23"/>
        <end position="1152"/>
    </location>
</feature>
<feature type="domain" description="DUF6443" evidence="2">
    <location>
        <begin position="105"/>
        <end position="229"/>
    </location>
</feature>
<evidence type="ECO:0000313" key="3">
    <source>
        <dbReference type="EMBL" id="WPU94009.1"/>
    </source>
</evidence>
<dbReference type="InterPro" id="IPR045619">
    <property type="entry name" value="DUF6443"/>
</dbReference>
<accession>A0ABZ0TQJ0</accession>
<dbReference type="Gene3D" id="2.180.10.10">
    <property type="entry name" value="RHS repeat-associated core"/>
    <property type="match status" value="1"/>
</dbReference>
<organism evidence="3 4">
    <name type="scientific">Mucilaginibacter sabulilitoris</name>
    <dbReference type="NCBI Taxonomy" id="1173583"/>
    <lineage>
        <taxon>Bacteria</taxon>
        <taxon>Pseudomonadati</taxon>
        <taxon>Bacteroidota</taxon>
        <taxon>Sphingobacteriia</taxon>
        <taxon>Sphingobacteriales</taxon>
        <taxon>Sphingobacteriaceae</taxon>
        <taxon>Mucilaginibacter</taxon>
    </lineage>
</organism>
<keyword evidence="4" id="KW-1185">Reference proteome</keyword>
<name>A0ABZ0TQJ0_9SPHI</name>
<dbReference type="RefSeq" id="WP_321563136.1">
    <property type="nucleotide sequence ID" value="NZ_CP139558.1"/>
</dbReference>
<reference evidence="3 4" key="1">
    <citation type="submission" date="2023-11" db="EMBL/GenBank/DDBJ databases">
        <title>Analysis of the Genomes of Mucilaginibacter gossypii cycad 4 and M. sabulilitoris SNA2: microbes with the potential for plant growth promotion.</title>
        <authorList>
            <person name="Hirsch A.M."/>
            <person name="Humm E."/>
            <person name="Rubbi M."/>
            <person name="Del Vecchio G."/>
            <person name="Ha S.M."/>
            <person name="Pellegrini M."/>
            <person name="Gunsalus R.P."/>
        </authorList>
    </citation>
    <scope>NUCLEOTIDE SEQUENCE [LARGE SCALE GENOMIC DNA]</scope>
    <source>
        <strain evidence="3 4">SNA2</strain>
    </source>
</reference>